<evidence type="ECO:0008006" key="4">
    <source>
        <dbReference type="Google" id="ProtNLM"/>
    </source>
</evidence>
<organism evidence="2 3">
    <name type="scientific">Linum trigynum</name>
    <dbReference type="NCBI Taxonomy" id="586398"/>
    <lineage>
        <taxon>Eukaryota</taxon>
        <taxon>Viridiplantae</taxon>
        <taxon>Streptophyta</taxon>
        <taxon>Embryophyta</taxon>
        <taxon>Tracheophyta</taxon>
        <taxon>Spermatophyta</taxon>
        <taxon>Magnoliopsida</taxon>
        <taxon>eudicotyledons</taxon>
        <taxon>Gunneridae</taxon>
        <taxon>Pentapetalae</taxon>
        <taxon>rosids</taxon>
        <taxon>fabids</taxon>
        <taxon>Malpighiales</taxon>
        <taxon>Linaceae</taxon>
        <taxon>Linum</taxon>
    </lineage>
</organism>
<dbReference type="EMBL" id="OZ034817">
    <property type="protein sequence ID" value="CAL1380278.1"/>
    <property type="molecule type" value="Genomic_DNA"/>
</dbReference>
<name>A0AAV2E3F2_9ROSI</name>
<gene>
    <name evidence="2" type="ORF">LTRI10_LOCUS21732</name>
</gene>
<dbReference type="AlphaFoldDB" id="A0AAV2E3F2"/>
<accession>A0AAV2E3F2</accession>
<evidence type="ECO:0000313" key="2">
    <source>
        <dbReference type="EMBL" id="CAL1380278.1"/>
    </source>
</evidence>
<reference evidence="2 3" key="1">
    <citation type="submission" date="2024-04" db="EMBL/GenBank/DDBJ databases">
        <authorList>
            <person name="Fracassetti M."/>
        </authorList>
    </citation>
    <scope>NUCLEOTIDE SEQUENCE [LARGE SCALE GENOMIC DNA]</scope>
</reference>
<feature type="region of interest" description="Disordered" evidence="1">
    <location>
        <begin position="45"/>
        <end position="67"/>
    </location>
</feature>
<protein>
    <recommendedName>
        <fullName evidence="4">Transposase</fullName>
    </recommendedName>
</protein>
<evidence type="ECO:0000256" key="1">
    <source>
        <dbReference type="SAM" id="MobiDB-lite"/>
    </source>
</evidence>
<proteinExistence type="predicted"/>
<evidence type="ECO:0000313" key="3">
    <source>
        <dbReference type="Proteomes" id="UP001497516"/>
    </source>
</evidence>
<sequence length="67" mass="7658">MGGVAQIDGEHSPRPSKAVNASHSQNRCLTRIEQTWRAVRRRIWEENHDPRLTASNGHGEWVNDADR</sequence>
<feature type="region of interest" description="Disordered" evidence="1">
    <location>
        <begin position="1"/>
        <end position="25"/>
    </location>
</feature>
<keyword evidence="3" id="KW-1185">Reference proteome</keyword>
<dbReference type="Proteomes" id="UP001497516">
    <property type="component" value="Chromosome 4"/>
</dbReference>